<dbReference type="InterPro" id="IPR042183">
    <property type="entry name" value="MmgE/PrpD_sf_1"/>
</dbReference>
<dbReference type="InterPro" id="IPR005656">
    <property type="entry name" value="MmgE_PrpD"/>
</dbReference>
<gene>
    <name evidence="4" type="ORF">CAL28_12485</name>
</gene>
<dbReference type="InterPro" id="IPR042188">
    <property type="entry name" value="MmgE/PrpD_sf_2"/>
</dbReference>
<dbReference type="PANTHER" id="PTHR16943:SF8">
    <property type="entry name" value="2-METHYLCITRATE DEHYDRATASE"/>
    <property type="match status" value="1"/>
</dbReference>
<comment type="similarity">
    <text evidence="1">Belongs to the PrpD family.</text>
</comment>
<sequence>MPKTLSEQLADHFAAFGDKPLPEANRKAMKRLLLDYLGVAVAGSQTGSGEVARRFAQSSGGHAEATLIGEGTRVPAMQAALANAISSHSVELDDIDVLALFHFSPPVYSAALATAERQKADGKALLAALAAGCEMMERVSKAANNSLRNRGYHTTPTCGIFGATIASARLLGLQAEQTVSALGLAGAQAGGLMEMYGPSMQKRFNPGPASRSGVTAALMAQLGFTGAATIFEGERGFLNAFTDSNDPGQLVKDLDKPYLLDIEFKPYSCARPIHNAIDCALDIRRKHAPEPGRIRRIRMARHPDWALYHQNAHPMTYHEAQVSLPYSVAVALTDGQALFPQYNNARLQEPILKKLAEMVEITVDESLPRGVSCLMTLEMDDGASWRSQVDYPKGSIQNPMSDDELRAKFDSLATPVLGAARAAQVAERVADIEACGDVGELMRLLAPAR</sequence>
<dbReference type="Gene3D" id="1.10.4100.10">
    <property type="entry name" value="2-methylcitrate dehydratase PrpD"/>
    <property type="match status" value="1"/>
</dbReference>
<dbReference type="Gene3D" id="3.30.1330.120">
    <property type="entry name" value="2-methylcitrate dehydratase PrpD"/>
    <property type="match status" value="1"/>
</dbReference>
<evidence type="ECO:0008006" key="6">
    <source>
        <dbReference type="Google" id="ProtNLM"/>
    </source>
</evidence>
<dbReference type="SUPFAM" id="SSF103378">
    <property type="entry name" value="2-methylcitrate dehydratase PrpD"/>
    <property type="match status" value="1"/>
</dbReference>
<dbReference type="Proteomes" id="UP000215767">
    <property type="component" value="Unassembled WGS sequence"/>
</dbReference>
<feature type="domain" description="MmgE/PrpD C-terminal" evidence="3">
    <location>
        <begin position="267"/>
        <end position="430"/>
    </location>
</feature>
<evidence type="ECO:0000256" key="1">
    <source>
        <dbReference type="ARBA" id="ARBA00006174"/>
    </source>
</evidence>
<keyword evidence="5" id="KW-1185">Reference proteome</keyword>
<evidence type="ECO:0000313" key="5">
    <source>
        <dbReference type="Proteomes" id="UP000215767"/>
    </source>
</evidence>
<dbReference type="AlphaFoldDB" id="A0A261UH97"/>
<proteinExistence type="inferred from homology"/>
<feature type="domain" description="MmgE/PrpD N-terminal" evidence="2">
    <location>
        <begin position="7"/>
        <end position="247"/>
    </location>
</feature>
<dbReference type="PANTHER" id="PTHR16943">
    <property type="entry name" value="2-METHYLCITRATE DEHYDRATASE-RELATED"/>
    <property type="match status" value="1"/>
</dbReference>
<dbReference type="Pfam" id="PF03972">
    <property type="entry name" value="MmgE_PrpD_N"/>
    <property type="match status" value="1"/>
</dbReference>
<name>A0A261UH97_9BORD</name>
<evidence type="ECO:0000259" key="3">
    <source>
        <dbReference type="Pfam" id="PF19305"/>
    </source>
</evidence>
<dbReference type="RefSeq" id="WP_094841670.1">
    <property type="nucleotide sequence ID" value="NZ_NEVS01000004.1"/>
</dbReference>
<dbReference type="EMBL" id="NEVS01000004">
    <property type="protein sequence ID" value="OZI60253.1"/>
    <property type="molecule type" value="Genomic_DNA"/>
</dbReference>
<evidence type="ECO:0000259" key="2">
    <source>
        <dbReference type="Pfam" id="PF03972"/>
    </source>
</evidence>
<reference evidence="5" key="1">
    <citation type="submission" date="2017-05" db="EMBL/GenBank/DDBJ databases">
        <title>Complete and WGS of Bordetella genogroups.</title>
        <authorList>
            <person name="Spilker T."/>
            <person name="Lipuma J."/>
        </authorList>
    </citation>
    <scope>NUCLEOTIDE SEQUENCE [LARGE SCALE GENOMIC DNA]</scope>
    <source>
        <strain evidence="5">AU8856</strain>
    </source>
</reference>
<protein>
    <recommendedName>
        <fullName evidence="6">MmgE/PrpD family protein</fullName>
    </recommendedName>
</protein>
<dbReference type="OrthoDB" id="9797528at2"/>
<accession>A0A261UH97</accession>
<dbReference type="InterPro" id="IPR045337">
    <property type="entry name" value="MmgE_PrpD_C"/>
</dbReference>
<organism evidence="4 5">
    <name type="scientific">Bordetella genomosp. 11</name>
    <dbReference type="NCBI Taxonomy" id="1416808"/>
    <lineage>
        <taxon>Bacteria</taxon>
        <taxon>Pseudomonadati</taxon>
        <taxon>Pseudomonadota</taxon>
        <taxon>Betaproteobacteria</taxon>
        <taxon>Burkholderiales</taxon>
        <taxon>Alcaligenaceae</taxon>
        <taxon>Bordetella</taxon>
    </lineage>
</organism>
<dbReference type="InterPro" id="IPR045336">
    <property type="entry name" value="MmgE_PrpD_N"/>
</dbReference>
<dbReference type="InterPro" id="IPR036148">
    <property type="entry name" value="MmgE/PrpD_sf"/>
</dbReference>
<comment type="caution">
    <text evidence="4">The sequence shown here is derived from an EMBL/GenBank/DDBJ whole genome shotgun (WGS) entry which is preliminary data.</text>
</comment>
<dbReference type="GO" id="GO:0016829">
    <property type="term" value="F:lyase activity"/>
    <property type="evidence" value="ECO:0007669"/>
    <property type="project" value="InterPro"/>
</dbReference>
<dbReference type="Pfam" id="PF19305">
    <property type="entry name" value="MmgE_PrpD_C"/>
    <property type="match status" value="1"/>
</dbReference>
<evidence type="ECO:0000313" key="4">
    <source>
        <dbReference type="EMBL" id="OZI60253.1"/>
    </source>
</evidence>